<feature type="chain" id="PRO_5042483553" evidence="2">
    <location>
        <begin position="17"/>
        <end position="367"/>
    </location>
</feature>
<dbReference type="GO" id="GO:0008199">
    <property type="term" value="F:ferric iron binding"/>
    <property type="evidence" value="ECO:0007669"/>
    <property type="project" value="InterPro"/>
</dbReference>
<dbReference type="Gene3D" id="2.60.130.10">
    <property type="entry name" value="Aromatic compound dioxygenase"/>
    <property type="match status" value="1"/>
</dbReference>
<keyword evidence="4" id="KW-0560">Oxidoreductase</keyword>
<reference evidence="4" key="1">
    <citation type="submission" date="2023-06" db="EMBL/GenBank/DDBJ databases">
        <title>Genome-scale phylogeny and comparative genomics of the fungal order Sordariales.</title>
        <authorList>
            <consortium name="Lawrence Berkeley National Laboratory"/>
            <person name="Hensen N."/>
            <person name="Bonometti L."/>
            <person name="Westerberg I."/>
            <person name="Brannstrom I.O."/>
            <person name="Guillou S."/>
            <person name="Cros-Aarteil S."/>
            <person name="Calhoun S."/>
            <person name="Haridas S."/>
            <person name="Kuo A."/>
            <person name="Mondo S."/>
            <person name="Pangilinan J."/>
            <person name="Riley R."/>
            <person name="Labutti K."/>
            <person name="Andreopoulos B."/>
            <person name="Lipzen A."/>
            <person name="Chen C."/>
            <person name="Yanf M."/>
            <person name="Daum C."/>
            <person name="Ng V."/>
            <person name="Clum A."/>
            <person name="Steindorff A."/>
            <person name="Ohm R."/>
            <person name="Martin F."/>
            <person name="Silar P."/>
            <person name="Natvig D."/>
            <person name="Lalanne C."/>
            <person name="Gautier V."/>
            <person name="Ament-Velasquez S.L."/>
            <person name="Kruys A."/>
            <person name="Hutchinson M.I."/>
            <person name="Powell A.J."/>
            <person name="Barry K."/>
            <person name="Miller A.N."/>
            <person name="Grigoriev I.V."/>
            <person name="Debuchy R."/>
            <person name="Gladieux P."/>
            <person name="Thoren M.H."/>
            <person name="Johannesson H."/>
        </authorList>
    </citation>
    <scope>NUCLEOTIDE SEQUENCE</scope>
    <source>
        <strain evidence="4">PSN4</strain>
    </source>
</reference>
<dbReference type="CDD" id="cd03457">
    <property type="entry name" value="intradiol_dioxygenase_like"/>
    <property type="match status" value="1"/>
</dbReference>
<feature type="signal peptide" evidence="2">
    <location>
        <begin position="1"/>
        <end position="16"/>
    </location>
</feature>
<evidence type="ECO:0000256" key="1">
    <source>
        <dbReference type="SAM" id="MobiDB-lite"/>
    </source>
</evidence>
<evidence type="ECO:0000313" key="4">
    <source>
        <dbReference type="EMBL" id="KAK1753236.1"/>
    </source>
</evidence>
<dbReference type="PANTHER" id="PTHR34315">
    <property type="match status" value="1"/>
</dbReference>
<accession>A0AAJ0F399</accession>
<keyword evidence="5" id="KW-1185">Reference proteome</keyword>
<organism evidence="4 5">
    <name type="scientific">Echria macrotheca</name>
    <dbReference type="NCBI Taxonomy" id="438768"/>
    <lineage>
        <taxon>Eukaryota</taxon>
        <taxon>Fungi</taxon>
        <taxon>Dikarya</taxon>
        <taxon>Ascomycota</taxon>
        <taxon>Pezizomycotina</taxon>
        <taxon>Sordariomycetes</taxon>
        <taxon>Sordariomycetidae</taxon>
        <taxon>Sordariales</taxon>
        <taxon>Schizotheciaceae</taxon>
        <taxon>Echria</taxon>
    </lineage>
</organism>
<keyword evidence="4" id="KW-0223">Dioxygenase</keyword>
<evidence type="ECO:0000259" key="3">
    <source>
        <dbReference type="Pfam" id="PF00775"/>
    </source>
</evidence>
<dbReference type="AlphaFoldDB" id="A0AAJ0F399"/>
<evidence type="ECO:0000256" key="2">
    <source>
        <dbReference type="SAM" id="SignalP"/>
    </source>
</evidence>
<comment type="caution">
    <text evidence="4">The sequence shown here is derived from an EMBL/GenBank/DDBJ whole genome shotgun (WGS) entry which is preliminary data.</text>
</comment>
<sequence>MRAVAPLLALVACVQAHGDAKRELAERQRFLELHPNHLGHCAEEHASSGLIERAIKRRAARAAEMHRLHVRQTSSVNKSHKEDKPYTTSTDPKVVFAGNNSCILSPESTEGPFYVLGETIRSTIVDDQNGVPLHLDFQLIDVQTCKPLKGVFIEMWNANSTGVYSGALATVNGIGMSDKANLDRAFLRGAQMTDDDGVAQFSTLFPGHYEGRAPHIHVMVHSGATAQANNTLWHTKATHAGQMFFDQSLVDAVKKTAPYSTNRQNLMKNAADNILLAEAATSDPFFHYVLLGGGDNLAKDGVFAWFTLGVNQTFTRDIMAVAMRMKEGGKMVTTNPKVPGLDQIFPGGFPTAYQPGYGAPAKPSGRG</sequence>
<proteinExistence type="predicted"/>
<dbReference type="SUPFAM" id="SSF49482">
    <property type="entry name" value="Aromatic compound dioxygenase"/>
    <property type="match status" value="1"/>
</dbReference>
<dbReference type="EMBL" id="MU839838">
    <property type="protein sequence ID" value="KAK1753236.1"/>
    <property type="molecule type" value="Genomic_DNA"/>
</dbReference>
<evidence type="ECO:0000313" key="5">
    <source>
        <dbReference type="Proteomes" id="UP001239445"/>
    </source>
</evidence>
<keyword evidence="2" id="KW-0732">Signal</keyword>
<feature type="domain" description="Intradiol ring-cleavage dioxygenases" evidence="3">
    <location>
        <begin position="123"/>
        <end position="213"/>
    </location>
</feature>
<dbReference type="Pfam" id="PF00775">
    <property type="entry name" value="Dioxygenase_C"/>
    <property type="match status" value="1"/>
</dbReference>
<dbReference type="Proteomes" id="UP001239445">
    <property type="component" value="Unassembled WGS sequence"/>
</dbReference>
<protein>
    <submittedName>
        <fullName evidence="4">Intradiol ring-cleavage dioxygenase</fullName>
    </submittedName>
</protein>
<dbReference type="InterPro" id="IPR015889">
    <property type="entry name" value="Intradiol_dOase_core"/>
</dbReference>
<feature type="region of interest" description="Disordered" evidence="1">
    <location>
        <begin position="70"/>
        <end position="91"/>
    </location>
</feature>
<dbReference type="GO" id="GO:0016702">
    <property type="term" value="F:oxidoreductase activity, acting on single donors with incorporation of molecular oxygen, incorporation of two atoms of oxygen"/>
    <property type="evidence" value="ECO:0007669"/>
    <property type="project" value="InterPro"/>
</dbReference>
<dbReference type="PANTHER" id="PTHR34315:SF1">
    <property type="entry name" value="INTRADIOL RING-CLEAVAGE DIOXYGENASES DOMAIN-CONTAINING PROTEIN-RELATED"/>
    <property type="match status" value="1"/>
</dbReference>
<gene>
    <name evidence="4" type="ORF">QBC47DRAFT_54216</name>
</gene>
<name>A0AAJ0F399_9PEZI</name>
<dbReference type="InterPro" id="IPR000627">
    <property type="entry name" value="Intradiol_dOase_C"/>
</dbReference>